<dbReference type="SMART" id="SM00902">
    <property type="entry name" value="Fe_hyd_SSU"/>
    <property type="match status" value="1"/>
</dbReference>
<dbReference type="GO" id="GO:0005506">
    <property type="term" value="F:iron ion binding"/>
    <property type="evidence" value="ECO:0007669"/>
    <property type="project" value="InterPro"/>
</dbReference>
<dbReference type="EMBL" id="FQZR01000003">
    <property type="protein sequence ID" value="SHJ01171.1"/>
    <property type="molecule type" value="Genomic_DNA"/>
</dbReference>
<dbReference type="NCBIfam" id="TIGR01409">
    <property type="entry name" value="TAT_signal_seq"/>
    <property type="match status" value="1"/>
</dbReference>
<dbReference type="InterPro" id="IPR003149">
    <property type="entry name" value="Fe_hydrogenase_ssu"/>
</dbReference>
<keyword evidence="3" id="KW-0479">Metal-binding</keyword>
<evidence type="ECO:0000259" key="5">
    <source>
        <dbReference type="SMART" id="SM00902"/>
    </source>
</evidence>
<evidence type="ECO:0000313" key="7">
    <source>
        <dbReference type="EMBL" id="SHJ01171.1"/>
    </source>
</evidence>
<comment type="subcellular location">
    <subcellularLocation>
        <location evidence="1">Periplasm</location>
    </subcellularLocation>
</comment>
<dbReference type="PROSITE" id="PS51318">
    <property type="entry name" value="TAT"/>
    <property type="match status" value="1"/>
</dbReference>
<dbReference type="Gene3D" id="4.10.260.20">
    <property type="entry name" value="Iron hydrogenase, small subunit"/>
    <property type="match status" value="1"/>
</dbReference>
<dbReference type="InterPro" id="IPR019546">
    <property type="entry name" value="TAT_signal_bac_arc"/>
</dbReference>
<reference evidence="6 9" key="2">
    <citation type="submission" date="2024-07" db="EMBL/GenBank/DDBJ databases">
        <title>Active virus-host system and metabolic interactions in a Lokiarchaeon culture.</title>
        <authorList>
            <person name="Ponce Toledo R.I."/>
            <person name="Rodrigues Oliveira T."/>
            <person name="Schleper C."/>
        </authorList>
    </citation>
    <scope>NUCLEOTIDE SEQUENCE [LARGE SCALE GENOMIC DNA]</scope>
    <source>
        <strain evidence="6 9">B35</strain>
    </source>
</reference>
<evidence type="ECO:0000256" key="4">
    <source>
        <dbReference type="ARBA" id="ARBA00023014"/>
    </source>
</evidence>
<keyword evidence="4" id="KW-0411">Iron-sulfur</keyword>
<dbReference type="InterPro" id="IPR036991">
    <property type="entry name" value="Fe_hydrogenase_ssu_sf"/>
</dbReference>
<evidence type="ECO:0000256" key="2">
    <source>
        <dbReference type="ARBA" id="ARBA00011771"/>
    </source>
</evidence>
<dbReference type="SUPFAM" id="SSF48674">
    <property type="entry name" value="Fe-only hydrogenase smaller subunit"/>
    <property type="match status" value="1"/>
</dbReference>
<organism evidence="7 8">
    <name type="scientific">Halodesulfovibrio aestuarii</name>
    <dbReference type="NCBI Taxonomy" id="126333"/>
    <lineage>
        <taxon>Bacteria</taxon>
        <taxon>Pseudomonadati</taxon>
        <taxon>Thermodesulfobacteriota</taxon>
        <taxon>Desulfovibrionia</taxon>
        <taxon>Desulfovibrionales</taxon>
        <taxon>Desulfovibrionaceae</taxon>
        <taxon>Halodesulfovibrio</taxon>
    </lineage>
</organism>
<dbReference type="GO" id="GO:0051536">
    <property type="term" value="F:iron-sulfur cluster binding"/>
    <property type="evidence" value="ECO:0007669"/>
    <property type="project" value="UniProtKB-KW"/>
</dbReference>
<comment type="caution">
    <text evidence="7">The sequence shown here is derived from an EMBL/GenBank/DDBJ whole genome shotgun (WGS) entry which is preliminary data.</text>
</comment>
<dbReference type="EMBL" id="JBFSOO010000013">
    <property type="protein sequence ID" value="MEZ6854657.1"/>
    <property type="molecule type" value="Genomic_DNA"/>
</dbReference>
<dbReference type="AlphaFoldDB" id="A0A8G2C8Z3"/>
<keyword evidence="9" id="KW-1185">Reference proteome</keyword>
<sequence>MKKKSIGTISRRGFIKLAGITCGYAVLGLNVAKEATAATLNFVGIRQASVYNADKNLYNLRKSQDNPMIQKLYSAKDGFLKEGPCSHKSEMLLHTHYADRSARLTALKEKGIELSL</sequence>
<dbReference type="Pfam" id="PF02256">
    <property type="entry name" value="Fe_hyd_SSU"/>
    <property type="match status" value="1"/>
</dbReference>
<feature type="domain" description="Iron hydrogenase small subunit" evidence="5">
    <location>
        <begin position="37"/>
        <end position="101"/>
    </location>
</feature>
<comment type="subunit">
    <text evidence="2">Heterodimer of a large and a small subunit.</text>
</comment>
<dbReference type="RefSeq" id="WP_020000681.1">
    <property type="nucleotide sequence ID" value="NZ_CP192217.1"/>
</dbReference>
<proteinExistence type="predicted"/>
<evidence type="ECO:0000313" key="6">
    <source>
        <dbReference type="EMBL" id="MEZ6854657.1"/>
    </source>
</evidence>
<reference evidence="7 8" key="1">
    <citation type="submission" date="2016-11" db="EMBL/GenBank/DDBJ databases">
        <authorList>
            <person name="Varghese N."/>
            <person name="Submissions S."/>
        </authorList>
    </citation>
    <scope>NUCLEOTIDE SEQUENCE [LARGE SCALE GENOMIC DNA]</scope>
    <source>
        <strain evidence="7 8">DSM 17919</strain>
    </source>
</reference>
<evidence type="ECO:0000313" key="8">
    <source>
        <dbReference type="Proteomes" id="UP000184001"/>
    </source>
</evidence>
<dbReference type="InterPro" id="IPR008953">
    <property type="entry name" value="Fe_hydrogenase_HydB"/>
</dbReference>
<dbReference type="GO" id="GO:0042597">
    <property type="term" value="C:periplasmic space"/>
    <property type="evidence" value="ECO:0007669"/>
    <property type="project" value="UniProtKB-SubCell"/>
</dbReference>
<name>A0A8G2C8Z3_9BACT</name>
<dbReference type="Proteomes" id="UP000184001">
    <property type="component" value="Unassembled WGS sequence"/>
</dbReference>
<evidence type="ECO:0000256" key="3">
    <source>
        <dbReference type="ARBA" id="ARBA00022723"/>
    </source>
</evidence>
<keyword evidence="4" id="KW-0408">Iron</keyword>
<dbReference type="GO" id="GO:0008901">
    <property type="term" value="F:ferredoxin hydrogenase activity"/>
    <property type="evidence" value="ECO:0007669"/>
    <property type="project" value="InterPro"/>
</dbReference>
<gene>
    <name evidence="6" type="ORF">AB2Z07_14195</name>
    <name evidence="7" type="ORF">SAMN05660830_01352</name>
</gene>
<dbReference type="Proteomes" id="UP001568358">
    <property type="component" value="Unassembled WGS sequence"/>
</dbReference>
<dbReference type="InterPro" id="IPR006311">
    <property type="entry name" value="TAT_signal"/>
</dbReference>
<evidence type="ECO:0000256" key="1">
    <source>
        <dbReference type="ARBA" id="ARBA00004418"/>
    </source>
</evidence>
<accession>A0A8G2C8Z3</accession>
<dbReference type="GO" id="GO:0009055">
    <property type="term" value="F:electron transfer activity"/>
    <property type="evidence" value="ECO:0007669"/>
    <property type="project" value="InterPro"/>
</dbReference>
<protein>
    <submittedName>
        <fullName evidence="7">Ferredoxin hydrogenase small subunit</fullName>
    </submittedName>
    <submittedName>
        <fullName evidence="6">Iron hydrogenase small subunit</fullName>
    </submittedName>
</protein>
<evidence type="ECO:0000313" key="9">
    <source>
        <dbReference type="Proteomes" id="UP001568358"/>
    </source>
</evidence>